<dbReference type="InterPro" id="IPR000700">
    <property type="entry name" value="PAS-assoc_C"/>
</dbReference>
<dbReference type="SMART" id="SM00091">
    <property type="entry name" value="PAS"/>
    <property type="match status" value="1"/>
</dbReference>
<evidence type="ECO:0000256" key="6">
    <source>
        <dbReference type="SAM" id="MobiDB-lite"/>
    </source>
</evidence>
<dbReference type="SUPFAM" id="SSF55874">
    <property type="entry name" value="ATPase domain of HSP90 chaperone/DNA topoisomerase II/histidine kinase"/>
    <property type="match status" value="1"/>
</dbReference>
<gene>
    <name evidence="10" type="primary">nifL</name>
    <name evidence="10" type="ORF">IPK02_12410</name>
</gene>
<evidence type="ECO:0000259" key="9">
    <source>
        <dbReference type="PROSITE" id="PS50113"/>
    </source>
</evidence>
<evidence type="ECO:0000259" key="8">
    <source>
        <dbReference type="PROSITE" id="PS50112"/>
    </source>
</evidence>
<dbReference type="InterPro" id="IPR005467">
    <property type="entry name" value="His_kinase_dom"/>
</dbReference>
<dbReference type="EC" id="2.7.13.3" evidence="2"/>
<dbReference type="InterPro" id="IPR000014">
    <property type="entry name" value="PAS"/>
</dbReference>
<dbReference type="InterPro" id="IPR035965">
    <property type="entry name" value="PAS-like_dom_sf"/>
</dbReference>
<dbReference type="GO" id="GO:0007165">
    <property type="term" value="P:signal transduction"/>
    <property type="evidence" value="ECO:0007669"/>
    <property type="project" value="InterPro"/>
</dbReference>
<dbReference type="NCBIfam" id="TIGR00229">
    <property type="entry name" value="sensory_box"/>
    <property type="match status" value="1"/>
</dbReference>
<evidence type="ECO:0000256" key="5">
    <source>
        <dbReference type="ARBA" id="ARBA00022777"/>
    </source>
</evidence>
<dbReference type="GO" id="GO:0006355">
    <property type="term" value="P:regulation of DNA-templated transcription"/>
    <property type="evidence" value="ECO:0007669"/>
    <property type="project" value="InterPro"/>
</dbReference>
<feature type="domain" description="PAS" evidence="8">
    <location>
        <begin position="25"/>
        <end position="71"/>
    </location>
</feature>
<feature type="region of interest" description="Disordered" evidence="6">
    <location>
        <begin position="1"/>
        <end position="26"/>
    </location>
</feature>
<protein>
    <recommendedName>
        <fullName evidence="2">histidine kinase</fullName>
        <ecNumber evidence="2">2.7.13.3</ecNumber>
    </recommendedName>
</protein>
<reference evidence="10 11" key="1">
    <citation type="submission" date="2020-10" db="EMBL/GenBank/DDBJ databases">
        <title>Connecting structure to function with the recovery of over 1000 high-quality activated sludge metagenome-assembled genomes encoding full-length rRNA genes using long-read sequencing.</title>
        <authorList>
            <person name="Singleton C.M."/>
            <person name="Petriglieri F."/>
            <person name="Kristensen J.M."/>
            <person name="Kirkegaard R.H."/>
            <person name="Michaelsen T.Y."/>
            <person name="Andersen M.H."/>
            <person name="Karst S.M."/>
            <person name="Dueholm M.S."/>
            <person name="Nielsen P.H."/>
            <person name="Albertsen M."/>
        </authorList>
    </citation>
    <scope>NUCLEOTIDE SEQUENCE [LARGE SCALE GENOMIC DNA]</scope>
    <source>
        <strain evidence="10">Fred_18-Q3-R57-64_BAT3C.720</strain>
    </source>
</reference>
<dbReference type="InterPro" id="IPR001610">
    <property type="entry name" value="PAC"/>
</dbReference>
<dbReference type="Gene3D" id="3.30.450.20">
    <property type="entry name" value="PAS domain"/>
    <property type="match status" value="2"/>
</dbReference>
<keyword evidence="5" id="KW-0418">Kinase</keyword>
<dbReference type="PANTHER" id="PTHR43304:SF1">
    <property type="entry name" value="PAC DOMAIN-CONTAINING PROTEIN"/>
    <property type="match status" value="1"/>
</dbReference>
<dbReference type="GO" id="GO:0004673">
    <property type="term" value="F:protein histidine kinase activity"/>
    <property type="evidence" value="ECO:0007669"/>
    <property type="project" value="UniProtKB-EC"/>
</dbReference>
<name>A0A935TE58_9PROT</name>
<dbReference type="Pfam" id="PF02518">
    <property type="entry name" value="HATPase_c"/>
    <property type="match status" value="1"/>
</dbReference>
<dbReference type="InterPro" id="IPR014285">
    <property type="entry name" value="N_fixation_neg-reg_NifL"/>
</dbReference>
<accession>A0A935TE58</accession>
<dbReference type="Gene3D" id="3.30.565.10">
    <property type="entry name" value="Histidine kinase-like ATPase, C-terminal domain"/>
    <property type="match status" value="1"/>
</dbReference>
<feature type="compositionally biased region" description="Polar residues" evidence="6">
    <location>
        <begin position="1"/>
        <end position="13"/>
    </location>
</feature>
<dbReference type="PROSITE" id="PS50112">
    <property type="entry name" value="PAS"/>
    <property type="match status" value="1"/>
</dbReference>
<dbReference type="InterPro" id="IPR013767">
    <property type="entry name" value="PAS_fold"/>
</dbReference>
<dbReference type="PANTHER" id="PTHR43304">
    <property type="entry name" value="PHYTOCHROME-LIKE PROTEIN CPH1"/>
    <property type="match status" value="1"/>
</dbReference>
<dbReference type="SUPFAM" id="SSF55785">
    <property type="entry name" value="PYP-like sensor domain (PAS domain)"/>
    <property type="match status" value="2"/>
</dbReference>
<evidence type="ECO:0000256" key="4">
    <source>
        <dbReference type="ARBA" id="ARBA00022679"/>
    </source>
</evidence>
<dbReference type="InterPro" id="IPR036890">
    <property type="entry name" value="HATPase_C_sf"/>
</dbReference>
<dbReference type="GO" id="GO:0009399">
    <property type="term" value="P:nitrogen fixation"/>
    <property type="evidence" value="ECO:0007669"/>
    <property type="project" value="InterPro"/>
</dbReference>
<dbReference type="Pfam" id="PF00989">
    <property type="entry name" value="PAS"/>
    <property type="match status" value="1"/>
</dbReference>
<feature type="domain" description="PAC" evidence="9">
    <location>
        <begin position="96"/>
        <end position="150"/>
    </location>
</feature>
<keyword evidence="4" id="KW-0808">Transferase</keyword>
<dbReference type="InterPro" id="IPR003594">
    <property type="entry name" value="HATPase_dom"/>
</dbReference>
<sequence length="521" mass="56855">MANKQLRTASDGEQQMADGSPPTIHPQVFQQTVNQAEMAISITDVHGNILYVNAAFSRVTGYASDEAIGKNQSMLATEAMPRELYQSLWQTISHGEPWSGRLVNRRKDGSKYLAELSISPVVNATGEILNYLGMHRDITEVHRLEYQVRNQKALIESVVDAAPVVIALLDIDDRVVLDNHEYKKLQADLGMAEPAPMLMSAVRASLELEAGRGRGRRNLGYLFLDREVRLDPPGGRSPRWFSCSGSRVREDDGAGDALLTGQGRDYLLLVAKEVTSLRAQQEKVRVAALQVLMADEDRVSTLRESLSAATFRIEGPLNMIASVVGMLSRRKGETDPMSVALADAVSAGQQALEDLRSMIPGDTREKIGPVNVNELLRDVFDLSTTRLLAAGITVNWKPQAMLPALQGAPNKLRSLFKALIDNSIEAMNTRGCRERELTVASSARLGGIEILIADTGPGIQSAHHLKVFEPFHTTKRGGGHLGTGLSSAQQVAAEHGGFIEIEPLMTRGCRARVLLPLHRPA</sequence>
<comment type="catalytic activity">
    <reaction evidence="1">
        <text>ATP + protein L-histidine = ADP + protein N-phospho-L-histidine.</text>
        <dbReference type="EC" id="2.7.13.3"/>
    </reaction>
</comment>
<dbReference type="InterPro" id="IPR052162">
    <property type="entry name" value="Sensor_kinase/Photoreceptor"/>
</dbReference>
<dbReference type="PROSITE" id="PS50113">
    <property type="entry name" value="PAC"/>
    <property type="match status" value="1"/>
</dbReference>
<evidence type="ECO:0000313" key="10">
    <source>
        <dbReference type="EMBL" id="MBK7954682.1"/>
    </source>
</evidence>
<dbReference type="PROSITE" id="PS50109">
    <property type="entry name" value="HIS_KIN"/>
    <property type="match status" value="1"/>
</dbReference>
<evidence type="ECO:0000313" key="11">
    <source>
        <dbReference type="Proteomes" id="UP000706151"/>
    </source>
</evidence>
<dbReference type="PRINTS" id="PR00344">
    <property type="entry name" value="BCTRLSENSOR"/>
</dbReference>
<dbReference type="EMBL" id="JADJOT010000009">
    <property type="protein sequence ID" value="MBK7954682.1"/>
    <property type="molecule type" value="Genomic_DNA"/>
</dbReference>
<dbReference type="SMART" id="SM00086">
    <property type="entry name" value="PAC"/>
    <property type="match status" value="1"/>
</dbReference>
<evidence type="ECO:0000256" key="2">
    <source>
        <dbReference type="ARBA" id="ARBA00012438"/>
    </source>
</evidence>
<dbReference type="InterPro" id="IPR004358">
    <property type="entry name" value="Sig_transdc_His_kin-like_C"/>
</dbReference>
<evidence type="ECO:0000256" key="3">
    <source>
        <dbReference type="ARBA" id="ARBA00022553"/>
    </source>
</evidence>
<feature type="domain" description="Histidine kinase" evidence="7">
    <location>
        <begin position="308"/>
        <end position="519"/>
    </location>
</feature>
<evidence type="ECO:0000259" key="7">
    <source>
        <dbReference type="PROSITE" id="PS50109"/>
    </source>
</evidence>
<evidence type="ECO:0000256" key="1">
    <source>
        <dbReference type="ARBA" id="ARBA00000085"/>
    </source>
</evidence>
<dbReference type="SMART" id="SM00387">
    <property type="entry name" value="HATPase_c"/>
    <property type="match status" value="1"/>
</dbReference>
<dbReference type="NCBIfam" id="TIGR02938">
    <property type="entry name" value="nifL_nitrog"/>
    <property type="match status" value="1"/>
</dbReference>
<comment type="caution">
    <text evidence="10">The sequence shown here is derived from an EMBL/GenBank/DDBJ whole genome shotgun (WGS) entry which is preliminary data.</text>
</comment>
<organism evidence="10 11">
    <name type="scientific">Candidatus Accumulibacter affinis</name>
    <dbReference type="NCBI Taxonomy" id="2954384"/>
    <lineage>
        <taxon>Bacteria</taxon>
        <taxon>Pseudomonadati</taxon>
        <taxon>Pseudomonadota</taxon>
        <taxon>Betaproteobacteria</taxon>
        <taxon>Candidatus Accumulibacter</taxon>
    </lineage>
</organism>
<dbReference type="Proteomes" id="UP000706151">
    <property type="component" value="Unassembled WGS sequence"/>
</dbReference>
<keyword evidence="3" id="KW-0597">Phosphoprotein</keyword>
<dbReference type="AlphaFoldDB" id="A0A935TE58"/>
<dbReference type="CDD" id="cd00130">
    <property type="entry name" value="PAS"/>
    <property type="match status" value="1"/>
</dbReference>
<proteinExistence type="predicted"/>